<dbReference type="InterPro" id="IPR044855">
    <property type="entry name" value="CoA-Trfase_III_dom3_sf"/>
</dbReference>
<dbReference type="OrthoDB" id="9797653at2"/>
<name>A0A1G7SP58_PSEOR</name>
<keyword evidence="1 2" id="KW-0808">Transferase</keyword>
<dbReference type="GO" id="GO:0008410">
    <property type="term" value="F:CoA-transferase activity"/>
    <property type="evidence" value="ECO:0007669"/>
    <property type="project" value="TreeGrafter"/>
</dbReference>
<proteinExistence type="predicted"/>
<dbReference type="Gene3D" id="3.40.50.10540">
    <property type="entry name" value="Crotonobetainyl-coa:carnitine coa-transferase, domain 1"/>
    <property type="match status" value="1"/>
</dbReference>
<evidence type="ECO:0000256" key="1">
    <source>
        <dbReference type="ARBA" id="ARBA00022679"/>
    </source>
</evidence>
<dbReference type="SUPFAM" id="SSF89796">
    <property type="entry name" value="CoA-transferase family III (CaiB/BaiF)"/>
    <property type="match status" value="1"/>
</dbReference>
<gene>
    <name evidence="2" type="ORF">SAMN05216377_11047</name>
</gene>
<organism evidence="2 3">
    <name type="scientific">Pseudonocardia oroxyli</name>
    <dbReference type="NCBI Taxonomy" id="366584"/>
    <lineage>
        <taxon>Bacteria</taxon>
        <taxon>Bacillati</taxon>
        <taxon>Actinomycetota</taxon>
        <taxon>Actinomycetes</taxon>
        <taxon>Pseudonocardiales</taxon>
        <taxon>Pseudonocardiaceae</taxon>
        <taxon>Pseudonocardia</taxon>
    </lineage>
</organism>
<dbReference type="STRING" id="366584.SAMN05216377_11047"/>
<evidence type="ECO:0000313" key="2">
    <source>
        <dbReference type="EMBL" id="SDG24682.1"/>
    </source>
</evidence>
<keyword evidence="3" id="KW-1185">Reference proteome</keyword>
<evidence type="ECO:0000313" key="3">
    <source>
        <dbReference type="Proteomes" id="UP000198967"/>
    </source>
</evidence>
<dbReference type="AlphaFoldDB" id="A0A1G7SP58"/>
<reference evidence="2 3" key="1">
    <citation type="submission" date="2016-10" db="EMBL/GenBank/DDBJ databases">
        <authorList>
            <person name="de Groot N.N."/>
        </authorList>
    </citation>
    <scope>NUCLEOTIDE SEQUENCE [LARGE SCALE GENOMIC DNA]</scope>
    <source>
        <strain evidence="2 3">CGMCC 4.3143</strain>
    </source>
</reference>
<dbReference type="Pfam" id="PF02515">
    <property type="entry name" value="CoA_transf_3"/>
    <property type="match status" value="1"/>
</dbReference>
<dbReference type="PANTHER" id="PTHR48207">
    <property type="entry name" value="SUCCINATE--HYDROXYMETHYLGLUTARATE COA-TRANSFERASE"/>
    <property type="match status" value="1"/>
</dbReference>
<dbReference type="InterPro" id="IPR003673">
    <property type="entry name" value="CoA-Trfase_fam_III"/>
</dbReference>
<dbReference type="PANTHER" id="PTHR48207:SF3">
    <property type="entry name" value="SUCCINATE--HYDROXYMETHYLGLUTARATE COA-TRANSFERASE"/>
    <property type="match status" value="1"/>
</dbReference>
<dbReference type="InterPro" id="IPR050483">
    <property type="entry name" value="CoA-transferase_III_domain"/>
</dbReference>
<accession>A0A1G7SP58</accession>
<sequence length="390" mass="41297">MMQGSPRSMAGLRVVDVTTNVAGPFATQILGDLGADVIKVERPGSGDDTRDWGPPFWPDGTGVTFSSLNRSKRSIALDLHDAADLEVLRGLIDTADVLVENMRPGAFARLGFTAESMRATNPGLIYARVTGFGSRGSAAARLGYDPLVQAYTGLMAMTGAPGSPVARIPVSILDKGSAMWLVIGILDALRVRERTSAGAEVSTSLFETALTWESNQLAGVLADGTTPRRTGSATGGIAPYQAFETADEPLVVAAGNDRIWRRLCIELGRPELADDSRFTTNADRVRHREELVAVIESVLRTRPAAEWEAAMARSGIPCSVVRGVDAMASDGLLDELGLLVDQGDPADGQVGLSLPLEFDGRRVPVGRRPPGLDEHGADVRALVTPEKDGG</sequence>
<protein>
    <submittedName>
        <fullName evidence="2">Crotonobetainyl-CoA:carnitine CoA-transferase CaiB</fullName>
    </submittedName>
</protein>
<dbReference type="Proteomes" id="UP000198967">
    <property type="component" value="Unassembled WGS sequence"/>
</dbReference>
<dbReference type="Gene3D" id="3.30.1540.10">
    <property type="entry name" value="formyl-coa transferase, domain 3"/>
    <property type="match status" value="1"/>
</dbReference>
<dbReference type="RefSeq" id="WP_093085203.1">
    <property type="nucleotide sequence ID" value="NZ_FNBE01000010.1"/>
</dbReference>
<dbReference type="EMBL" id="FNBE01000010">
    <property type="protein sequence ID" value="SDG24682.1"/>
    <property type="molecule type" value="Genomic_DNA"/>
</dbReference>
<dbReference type="InterPro" id="IPR023606">
    <property type="entry name" value="CoA-Trfase_III_dom_1_sf"/>
</dbReference>